<keyword evidence="12" id="KW-1185">Reference proteome</keyword>
<evidence type="ECO:0000313" key="11">
    <source>
        <dbReference type="EMBL" id="KAH7295580.1"/>
    </source>
</evidence>
<evidence type="ECO:0000256" key="2">
    <source>
        <dbReference type="ARBA" id="ARBA00004173"/>
    </source>
</evidence>
<dbReference type="OrthoDB" id="276296at2759"/>
<comment type="function">
    <text evidence="1">Accessory subunit of the mitochondrial membrane respiratory chain NADH dehydrogenase (Complex I), that is believed not to be involved in catalysis. Complex I functions in the transfer of electrons from NADH to the respiratory chain. The immediate electron acceptor for the enzyme is believed to be ubiquinone.</text>
</comment>
<dbReference type="GO" id="GO:0006120">
    <property type="term" value="P:mitochondrial electron transport, NADH to ubiquinone"/>
    <property type="evidence" value="ECO:0007669"/>
    <property type="project" value="InterPro"/>
</dbReference>
<organism evidence="11 12">
    <name type="scientific">Ceratopteris richardii</name>
    <name type="common">Triangle waterfern</name>
    <dbReference type="NCBI Taxonomy" id="49495"/>
    <lineage>
        <taxon>Eukaryota</taxon>
        <taxon>Viridiplantae</taxon>
        <taxon>Streptophyta</taxon>
        <taxon>Embryophyta</taxon>
        <taxon>Tracheophyta</taxon>
        <taxon>Polypodiopsida</taxon>
        <taxon>Polypodiidae</taxon>
        <taxon>Polypodiales</taxon>
        <taxon>Pteridineae</taxon>
        <taxon>Pteridaceae</taxon>
        <taxon>Parkerioideae</taxon>
        <taxon>Ceratopteris</taxon>
    </lineage>
</organism>
<gene>
    <name evidence="11" type="ORF">KP509_27G055400</name>
</gene>
<evidence type="ECO:0000256" key="8">
    <source>
        <dbReference type="ARBA" id="ARBA00023128"/>
    </source>
</evidence>
<dbReference type="GO" id="GO:0005739">
    <property type="term" value="C:mitochondrion"/>
    <property type="evidence" value="ECO:0007669"/>
    <property type="project" value="UniProtKB-SubCell"/>
</dbReference>
<evidence type="ECO:0000256" key="6">
    <source>
        <dbReference type="ARBA" id="ARBA00022737"/>
    </source>
</evidence>
<evidence type="ECO:0000259" key="10">
    <source>
        <dbReference type="Pfam" id="PF06747"/>
    </source>
</evidence>
<dbReference type="AlphaFoldDB" id="A0A8T2RHZ7"/>
<reference evidence="11 12" key="1">
    <citation type="submission" date="2021-08" db="EMBL/GenBank/DDBJ databases">
        <title>WGS assembly of Ceratopteris richardii.</title>
        <authorList>
            <person name="Marchant D.B."/>
            <person name="Chen G."/>
            <person name="Jenkins J."/>
            <person name="Shu S."/>
            <person name="Leebens-Mack J."/>
            <person name="Grimwood J."/>
            <person name="Schmutz J."/>
            <person name="Soltis P."/>
            <person name="Soltis D."/>
            <person name="Chen Z.-H."/>
        </authorList>
    </citation>
    <scope>NUCLEOTIDE SEQUENCE [LARGE SCALE GENOMIC DNA]</scope>
    <source>
        <strain evidence="11">Whitten #5841</strain>
        <tissue evidence="11">Leaf</tissue>
    </source>
</reference>
<evidence type="ECO:0000256" key="7">
    <source>
        <dbReference type="ARBA" id="ARBA00022982"/>
    </source>
</evidence>
<dbReference type="EMBL" id="CM035432">
    <property type="protein sequence ID" value="KAH7295580.1"/>
    <property type="molecule type" value="Genomic_DNA"/>
</dbReference>
<comment type="subcellular location">
    <subcellularLocation>
        <location evidence="2">Mitochondrion</location>
    </subcellularLocation>
</comment>
<evidence type="ECO:0000256" key="5">
    <source>
        <dbReference type="ARBA" id="ARBA00022660"/>
    </source>
</evidence>
<dbReference type="InterPro" id="IPR016680">
    <property type="entry name" value="NDUFA8"/>
</dbReference>
<keyword evidence="6" id="KW-0677">Repeat</keyword>
<evidence type="ECO:0000256" key="9">
    <source>
        <dbReference type="ARBA" id="ARBA00023157"/>
    </source>
</evidence>
<dbReference type="Pfam" id="PF06747">
    <property type="entry name" value="CHCH"/>
    <property type="match status" value="1"/>
</dbReference>
<evidence type="ECO:0000256" key="4">
    <source>
        <dbReference type="ARBA" id="ARBA00022448"/>
    </source>
</evidence>
<evidence type="ECO:0000256" key="3">
    <source>
        <dbReference type="ARBA" id="ARBA00010705"/>
    </source>
</evidence>
<keyword evidence="5" id="KW-0679">Respiratory chain</keyword>
<comment type="caution">
    <text evidence="11">The sequence shown here is derived from an EMBL/GenBank/DDBJ whole genome shotgun (WGS) entry which is preliminary data.</text>
</comment>
<dbReference type="PANTHER" id="PTHR13344">
    <property type="entry name" value="NADH-UBIQUINONE OXIDOREDUCTASE"/>
    <property type="match status" value="1"/>
</dbReference>
<evidence type="ECO:0000256" key="1">
    <source>
        <dbReference type="ARBA" id="ARBA00003195"/>
    </source>
</evidence>
<sequence length="110" mass="12380">MSSEEGAAVAPYIPVTTSSVLMSANKHFAHFCRAQNKAFLDCKRADPNPEKCLHKGLDVTSCTLSVLKELHEKCPKEMDAYAKCMDYYGNEFKLCRKQQQEFENACPLKA</sequence>
<feature type="domain" description="CHCH" evidence="10">
    <location>
        <begin position="74"/>
        <end position="106"/>
    </location>
</feature>
<accession>A0A8T2RHZ7</accession>
<protein>
    <recommendedName>
        <fullName evidence="10">CHCH domain-containing protein</fullName>
    </recommendedName>
</protein>
<dbReference type="Proteomes" id="UP000825935">
    <property type="component" value="Chromosome 27"/>
</dbReference>
<dbReference type="PROSITE" id="PS51808">
    <property type="entry name" value="CHCH"/>
    <property type="match status" value="1"/>
</dbReference>
<name>A0A8T2RHZ7_CERRI</name>
<comment type="similarity">
    <text evidence="3">Belongs to the complex I NDUFA8 subunit family.</text>
</comment>
<keyword evidence="9" id="KW-1015">Disulfide bond</keyword>
<dbReference type="InterPro" id="IPR010625">
    <property type="entry name" value="CHCH"/>
</dbReference>
<dbReference type="PANTHER" id="PTHR13344:SF0">
    <property type="entry name" value="NADH DEHYDROGENASE [UBIQUINONE] 1 ALPHA SUBCOMPLEX SUBUNIT 8"/>
    <property type="match status" value="1"/>
</dbReference>
<keyword evidence="8" id="KW-0496">Mitochondrion</keyword>
<proteinExistence type="inferred from homology"/>
<dbReference type="OMA" id="KHIGASC"/>
<evidence type="ECO:0000313" key="12">
    <source>
        <dbReference type="Proteomes" id="UP000825935"/>
    </source>
</evidence>
<keyword evidence="4" id="KW-0813">Transport</keyword>
<keyword evidence="7" id="KW-0249">Electron transport</keyword>